<dbReference type="SUPFAM" id="SSF51126">
    <property type="entry name" value="Pectin lyase-like"/>
    <property type="match status" value="1"/>
</dbReference>
<gene>
    <name evidence="1" type="ORF">V202x_45790</name>
</gene>
<proteinExistence type="predicted"/>
<sequence length="522" mass="58894">MKCDFHYNSILLKFNTIELVLTQGDQILRFIIFVIIFNIHLSASVLSARDIRVDPTSGDDSSTFGPVKSISRAIRIAKPGDTIHLLPIVYRDYAGFYGVQGEPGKPITLDGHGAILEGSDPLDPRQWQEVQPGLFRCSNLLPHLNNAIISRWFFLWNGKMNHMGRTSKGPSAPLKKPEELESGEWTFIEDVSRKQSESNKIFGDFYLKLSPGMELAKANIFVPTRSAGVQFSSNKENHNAHLIIRNLTATHPYNDGFNIHGHCEDVLFENIRAIECGDDGISAHETAQYRVDGFVSIGNSTGICDTGDSQTSYNRVFIRDCLGFDLYFLDTGQYSLSNAVVLSSAARTLHVTGREKKHRPCSLNIDNVYIRRMTDVNEVRVSKHSRFDARRLTLQGLKFQATGGEVKLHNSMMRSEPKAKQKPARYDYIAATESRGPLVSEVILWRDVRWIADHNIYDVSLFRFDKTTYTKSNFSEFQTLTGQDTHSHFQSSTANNEKTGADLRMLEKLVVPENDQPLLRTP</sequence>
<protein>
    <recommendedName>
        <fullName evidence="3">DUF1565 domain-containing protein</fullName>
    </recommendedName>
</protein>
<dbReference type="Gene3D" id="2.160.20.10">
    <property type="entry name" value="Single-stranded right-handed beta-helix, Pectin lyase-like"/>
    <property type="match status" value="2"/>
</dbReference>
<evidence type="ECO:0000313" key="1">
    <source>
        <dbReference type="EMBL" id="QDU11163.1"/>
    </source>
</evidence>
<accession>A0A517X0Y3</accession>
<dbReference type="EMBL" id="CP037422">
    <property type="protein sequence ID" value="QDU11163.1"/>
    <property type="molecule type" value="Genomic_DNA"/>
</dbReference>
<evidence type="ECO:0008006" key="3">
    <source>
        <dbReference type="Google" id="ProtNLM"/>
    </source>
</evidence>
<dbReference type="InterPro" id="IPR011050">
    <property type="entry name" value="Pectin_lyase_fold/virulence"/>
</dbReference>
<dbReference type="Proteomes" id="UP000318384">
    <property type="component" value="Chromosome"/>
</dbReference>
<dbReference type="AlphaFoldDB" id="A0A517X0Y3"/>
<reference evidence="1 2" key="1">
    <citation type="submission" date="2019-03" db="EMBL/GenBank/DDBJ databases">
        <title>Deep-cultivation of Planctomycetes and their phenomic and genomic characterization uncovers novel biology.</title>
        <authorList>
            <person name="Wiegand S."/>
            <person name="Jogler M."/>
            <person name="Boedeker C."/>
            <person name="Pinto D."/>
            <person name="Vollmers J."/>
            <person name="Rivas-Marin E."/>
            <person name="Kohn T."/>
            <person name="Peeters S.H."/>
            <person name="Heuer A."/>
            <person name="Rast P."/>
            <person name="Oberbeckmann S."/>
            <person name="Bunk B."/>
            <person name="Jeske O."/>
            <person name="Meyerdierks A."/>
            <person name="Storesund J.E."/>
            <person name="Kallscheuer N."/>
            <person name="Luecker S."/>
            <person name="Lage O.M."/>
            <person name="Pohl T."/>
            <person name="Merkel B.J."/>
            <person name="Hornburger P."/>
            <person name="Mueller R.-W."/>
            <person name="Bruemmer F."/>
            <person name="Labrenz M."/>
            <person name="Spormann A.M."/>
            <person name="Op den Camp H."/>
            <person name="Overmann J."/>
            <person name="Amann R."/>
            <person name="Jetten M.S.M."/>
            <person name="Mascher T."/>
            <person name="Medema M.H."/>
            <person name="Devos D.P."/>
            <person name="Kaster A.-K."/>
            <person name="Ovreas L."/>
            <person name="Rohde M."/>
            <person name="Galperin M.Y."/>
            <person name="Jogler C."/>
        </authorList>
    </citation>
    <scope>NUCLEOTIDE SEQUENCE [LARGE SCALE GENOMIC DNA]</scope>
    <source>
        <strain evidence="1 2">V202</strain>
    </source>
</reference>
<dbReference type="InterPro" id="IPR012334">
    <property type="entry name" value="Pectin_lyas_fold"/>
</dbReference>
<keyword evidence="2" id="KW-1185">Reference proteome</keyword>
<organism evidence="1 2">
    <name type="scientific">Gimesia aquarii</name>
    <dbReference type="NCBI Taxonomy" id="2527964"/>
    <lineage>
        <taxon>Bacteria</taxon>
        <taxon>Pseudomonadati</taxon>
        <taxon>Planctomycetota</taxon>
        <taxon>Planctomycetia</taxon>
        <taxon>Planctomycetales</taxon>
        <taxon>Planctomycetaceae</taxon>
        <taxon>Gimesia</taxon>
    </lineage>
</organism>
<evidence type="ECO:0000313" key="2">
    <source>
        <dbReference type="Proteomes" id="UP000318384"/>
    </source>
</evidence>
<name>A0A517X0Y3_9PLAN</name>